<accession>A0AAE0K0N3</accession>
<dbReference type="Pfam" id="PF06985">
    <property type="entry name" value="HET"/>
    <property type="match status" value="1"/>
</dbReference>
<dbReference type="PANTHER" id="PTHR24148">
    <property type="entry name" value="ANKYRIN REPEAT DOMAIN-CONTAINING PROTEIN 39 HOMOLOG-RELATED"/>
    <property type="match status" value="1"/>
</dbReference>
<organism evidence="2 3">
    <name type="scientific">Podospora didyma</name>
    <dbReference type="NCBI Taxonomy" id="330526"/>
    <lineage>
        <taxon>Eukaryota</taxon>
        <taxon>Fungi</taxon>
        <taxon>Dikarya</taxon>
        <taxon>Ascomycota</taxon>
        <taxon>Pezizomycotina</taxon>
        <taxon>Sordariomycetes</taxon>
        <taxon>Sordariomycetidae</taxon>
        <taxon>Sordariales</taxon>
        <taxon>Podosporaceae</taxon>
        <taxon>Podospora</taxon>
    </lineage>
</organism>
<dbReference type="InterPro" id="IPR052895">
    <property type="entry name" value="HetReg/Transcr_Mod"/>
</dbReference>
<dbReference type="Proteomes" id="UP001285441">
    <property type="component" value="Unassembled WGS sequence"/>
</dbReference>
<dbReference type="EMBL" id="JAULSW010000011">
    <property type="protein sequence ID" value="KAK3367883.1"/>
    <property type="molecule type" value="Genomic_DNA"/>
</dbReference>
<dbReference type="NCBIfam" id="NF047352">
    <property type="entry name" value="P_loop_sacsin"/>
    <property type="match status" value="1"/>
</dbReference>
<name>A0AAE0K0N3_9PEZI</name>
<comment type="caution">
    <text evidence="2">The sequence shown here is derived from an EMBL/GenBank/DDBJ whole genome shotgun (WGS) entry which is preliminary data.</text>
</comment>
<reference evidence="2" key="2">
    <citation type="submission" date="2023-06" db="EMBL/GenBank/DDBJ databases">
        <authorList>
            <consortium name="Lawrence Berkeley National Laboratory"/>
            <person name="Haridas S."/>
            <person name="Hensen N."/>
            <person name="Bonometti L."/>
            <person name="Westerberg I."/>
            <person name="Brannstrom I.O."/>
            <person name="Guillou S."/>
            <person name="Cros-Aarteil S."/>
            <person name="Calhoun S."/>
            <person name="Kuo A."/>
            <person name="Mondo S."/>
            <person name="Pangilinan J."/>
            <person name="Riley R."/>
            <person name="LaButti K."/>
            <person name="Andreopoulos B."/>
            <person name="Lipzen A."/>
            <person name="Chen C."/>
            <person name="Yanf M."/>
            <person name="Daum C."/>
            <person name="Ng V."/>
            <person name="Clum A."/>
            <person name="Steindorff A."/>
            <person name="Ohm R."/>
            <person name="Martin F."/>
            <person name="Silar P."/>
            <person name="Natvig D."/>
            <person name="Lalanne C."/>
            <person name="Gautier V."/>
            <person name="Ament-velasquez S.L."/>
            <person name="Kruys A."/>
            <person name="Hutchinson M.I."/>
            <person name="Powell A.J."/>
            <person name="Barry K."/>
            <person name="Miller A.N."/>
            <person name="Grigoriev I.V."/>
            <person name="Debuchy R."/>
            <person name="Gladieux P."/>
            <person name="Thoren M.H."/>
            <person name="Johannesson H."/>
        </authorList>
    </citation>
    <scope>NUCLEOTIDE SEQUENCE</scope>
    <source>
        <strain evidence="2">CBS 232.78</strain>
    </source>
</reference>
<feature type="domain" description="Heterokaryon incompatibility" evidence="1">
    <location>
        <begin position="1593"/>
        <end position="1751"/>
    </location>
</feature>
<reference evidence="2" key="1">
    <citation type="journal article" date="2023" name="Mol. Phylogenet. Evol.">
        <title>Genome-scale phylogeny and comparative genomics of the fungal order Sordariales.</title>
        <authorList>
            <person name="Hensen N."/>
            <person name="Bonometti L."/>
            <person name="Westerberg I."/>
            <person name="Brannstrom I.O."/>
            <person name="Guillou S."/>
            <person name="Cros-Aarteil S."/>
            <person name="Calhoun S."/>
            <person name="Haridas S."/>
            <person name="Kuo A."/>
            <person name="Mondo S."/>
            <person name="Pangilinan J."/>
            <person name="Riley R."/>
            <person name="LaButti K."/>
            <person name="Andreopoulos B."/>
            <person name="Lipzen A."/>
            <person name="Chen C."/>
            <person name="Yan M."/>
            <person name="Daum C."/>
            <person name="Ng V."/>
            <person name="Clum A."/>
            <person name="Steindorff A."/>
            <person name="Ohm R.A."/>
            <person name="Martin F."/>
            <person name="Silar P."/>
            <person name="Natvig D.O."/>
            <person name="Lalanne C."/>
            <person name="Gautier V."/>
            <person name="Ament-Velasquez S.L."/>
            <person name="Kruys A."/>
            <person name="Hutchinson M.I."/>
            <person name="Powell A.J."/>
            <person name="Barry K."/>
            <person name="Miller A.N."/>
            <person name="Grigoriev I.V."/>
            <person name="Debuchy R."/>
            <person name="Gladieux P."/>
            <person name="Hiltunen Thoren M."/>
            <person name="Johannesson H."/>
        </authorList>
    </citation>
    <scope>NUCLEOTIDE SEQUENCE</scope>
    <source>
        <strain evidence="2">CBS 232.78</strain>
    </source>
</reference>
<protein>
    <recommendedName>
        <fullName evidence="1">Heterokaryon incompatibility domain-containing protein</fullName>
    </recommendedName>
</protein>
<dbReference type="InterPro" id="IPR010730">
    <property type="entry name" value="HET"/>
</dbReference>
<evidence type="ECO:0000313" key="2">
    <source>
        <dbReference type="EMBL" id="KAK3367883.1"/>
    </source>
</evidence>
<evidence type="ECO:0000259" key="1">
    <source>
        <dbReference type="Pfam" id="PF06985"/>
    </source>
</evidence>
<dbReference type="InterPro" id="IPR036890">
    <property type="entry name" value="HATPase_C_sf"/>
</dbReference>
<feature type="non-terminal residue" evidence="2">
    <location>
        <position position="1"/>
    </location>
</feature>
<dbReference type="Pfam" id="PF26639">
    <property type="entry name" value="Het-6_barrel"/>
    <property type="match status" value="1"/>
</dbReference>
<proteinExistence type="predicted"/>
<sequence length="2149" mass="242374">SSELYDVSTHCILELLQNADDNHYTKTRDEPTLAFTYGTRHLLVDSNEDGFEAKHVRAISTIRRSTKSGKNHSFGYTGEKGIGFKSVFRIADRVWISSRQFQFMFDKNQKFGIIAPHWQSFPPPYERCSGRTSFLLELSEKYDETELVTELQDFDPIILLFFRRLTRLVLRVLQDDGNEWVKTIVKTTAEVNAELVTVMNHDEHEERHILFHHDIGDLPTEYRREGCHTSTLSLAFPINGLPDRPFVGVEHTEGTMRYIWPFYVPDRSTSSFFGPARDSILRVLAGSPLLESAAGQMAKPSELVYVDPKYTFLHGEPRRQPFTLTSSTSVKYLSTRYPKWAIDSIINLGVSRLTDRAFLEDLKAMVEADSKCFQKQTVRWHEELAKALLPLSRNDELRRLLRGLPIIPLTDGTWVSSYGNLNFSSANLRLSKLPSSISLSVVDSDAAENSSRRLLFQSLGVSEISSPRMCRYIVDAHASPSFKPERLRRVDLISHATYLFESSWQPPEDVNVDLWFATAGGGRCKGSQLYIRGDYKPDSATARVFEKLQQRYPTIRDNYFLGPLTFDIHDDLFSSRLDNNLKGPFIVAGNRTSTKTDDMKVSAMPLFHPPVSPTSMLPTLPVIHRNYLDYHTISTILNPAPFKDWAGPARRRYPSLSRKRPGTNSLAWRSKSADSAKPNIFKAWRTYMIKTLHLSEIPRLVRFEDDSCRQKYHLSDEFKFLLHACSPSDVLHLLNEHWTSYAEWLELGATARKDRNAVASNKRLLEEVGSCKVQTRHGIHSLRDTVLPGLDAQLDDLGLPTPVLDMDDSQDRTLRRRLGLFGIKVENDVQYYLTCLQALRRQQYCPDHAAICYIYEQIQSQYSAKEDELNKIFEANEYVFLGNRGRNVSRSSPWVTIKYCTRNRIDIAALYSGCRTLFHGLLGSGGNEIESLVEAAEMINPSWRLLDISRLLIRISTGLRDATSTRARLWIRPLRNKVIFPARTTQEAKLQGWRMYDELVSPEDSTWFIADQAGFDDAFRGIVPLLAFSLVQITKLGSLFQSLGLDSRKLSLITEENTFPAGRPSYSQRDTQFFRSRVLYIKLLIPKSHPSKDSLHHQLENTHVCTASSISHRYTIRSKNVSTPEYQGRLSKRDIALKPRTDELRIFLAATGIPMWQRNQGPLEDAIASHCGIMTEEGRRLLRIALCDPDLSRVEDYFEVAGMECCERLGKHPACFRGHRRHEPGSVPPAFGGYEDDYEHLDDSSDGFGGASRHPDGLRGGEKIRVETVNNDGNNLKDAKPDRRLPFAHARGLGDLNGILADAAKEVAALDPDQHLEYLGECLTSQMFQDWGIDGYDPVIHWTSNLRVRAGLVSPLSPWNSDPDISPFTFTNQRSSKGMATFLRSLGLVKDNDWVEWRPRYHIEVAVSCQEWDSPFVWSLSKLKRIQKRQLEWPIHGTPKDIMLLVHISDVYSDPRFQIFVDPWDLLVSNRMVIEGKAKFPVVIKPAAGKAPSVGHPLEPWKFSTTPNGIHSTSPANPKVLNVVPNSTTSRPPPDVIHGTAAVPSSEPTCSPDFYSKLGSNEFRLFMLFPGGKSDPLRGAIFTCALRNNTPPFQAVSYEWGPETQGRRYTIKTETGQLIIRQYLHNALQQLRGATSPTVLWIDAICINQADDTEKAKQIPLLPRIFQRATCTLALVTDDNDHGEAAMQTLLQIASKAHCGTDAKDWPMGVVPYVPSSWKARTKPPPGDPVWISIKAFFSSSWFRRVWIIQEIVISPKVNVICGNWTADWKCLKLAVDVIQQEPCSSETITTLAPFLALCNLREWESRKYRWNLLSLLDTFSYASSTLARDRFFALLGLASDGNLDYFEPDYHQNSTFASIARKYGRAFVNQGRGIQLLSRAAGISDPPDLFPSWLPDFTIPQSTRLASSGDLGTVFAASKGTTPQQISWTEGDILSVSSYAVDEITLISYARNIPGPAPWGRYFREIDAMVDTFTHPNRVLADKLKMQVPVAGATLFGEVTVEDSYKAFRLGLEKCQYLRNPRKLRRLWPDVGAASSHGSISEEGGAGAGGGTVMYQDKMKEYMSLLTDGLLGWRFFVTKRGYCGIAPGKAQVGDEIHVISGGDVPFVMRKVEKREGCFRLVGGCYVEGMMGGEGLKLEGLRKGVVKVL</sequence>
<gene>
    <name evidence="2" type="ORF">B0H63DRAFT_404602</name>
</gene>
<evidence type="ECO:0000313" key="3">
    <source>
        <dbReference type="Proteomes" id="UP001285441"/>
    </source>
</evidence>
<dbReference type="PANTHER" id="PTHR24148:SF73">
    <property type="entry name" value="HET DOMAIN PROTEIN (AFU_ORTHOLOGUE AFUA_8G01020)"/>
    <property type="match status" value="1"/>
</dbReference>
<keyword evidence="3" id="KW-1185">Reference proteome</keyword>
<dbReference type="SUPFAM" id="SSF55874">
    <property type="entry name" value="ATPase domain of HSP90 chaperone/DNA topoisomerase II/histidine kinase"/>
    <property type="match status" value="1"/>
</dbReference>
<dbReference type="Gene3D" id="3.30.565.10">
    <property type="entry name" value="Histidine kinase-like ATPase, C-terminal domain"/>
    <property type="match status" value="1"/>
</dbReference>